<comment type="caution">
    <text evidence="1">The sequence shown here is derived from an EMBL/GenBank/DDBJ whole genome shotgun (WGS) entry which is preliminary data.</text>
</comment>
<evidence type="ECO:0000313" key="1">
    <source>
        <dbReference type="EMBL" id="MEH1545983.1"/>
    </source>
</evidence>
<dbReference type="RefSeq" id="WP_016666972.1">
    <property type="nucleotide sequence ID" value="NZ_CABKSM010000001.1"/>
</dbReference>
<protein>
    <submittedName>
        <fullName evidence="1">Transcriptional regulator GutM</fullName>
    </submittedName>
</protein>
<dbReference type="EMBL" id="JBAKUA010000003">
    <property type="protein sequence ID" value="MEH1545983.1"/>
    <property type="molecule type" value="Genomic_DNA"/>
</dbReference>
<dbReference type="AlphaFoldDB" id="A0AB35XJH0"/>
<dbReference type="InterPro" id="IPR009693">
    <property type="entry name" value="Glucitol_operon_activator"/>
</dbReference>
<accession>A0AB35XJH0</accession>
<name>A0AB35XJH0_9ACTN</name>
<gene>
    <name evidence="1" type="ORF">V7F78_02900</name>
</gene>
<sequence>MEWQFALFLGVALMLCGVMSVHQSRTFQRAVRRAAAEYSTGDHVLVTGRGRGRLRGAIVLLVVERATKRVVSAKVMSGSTVLARLRGVDQLLGPLDDIATRTRDKQVRRALAQATEQFDNVAGTSSPKMIQRISVPVVA</sequence>
<evidence type="ECO:0000313" key="2">
    <source>
        <dbReference type="Proteomes" id="UP001309299"/>
    </source>
</evidence>
<dbReference type="Proteomes" id="UP001309299">
    <property type="component" value="Unassembled WGS sequence"/>
</dbReference>
<dbReference type="Pfam" id="PF06923">
    <property type="entry name" value="GutM"/>
    <property type="match status" value="1"/>
</dbReference>
<proteinExistence type="predicted"/>
<reference evidence="1" key="1">
    <citation type="submission" date="2024-02" db="EMBL/GenBank/DDBJ databases">
        <title>Bacterial skin colonization with Propionibacterium avidum as a risk factor for Periprosthetic Joint Infections - a single-center prospective study.</title>
        <authorList>
            <person name="Achermann Y."/>
        </authorList>
    </citation>
    <scope>NUCLEOTIDE SEQUENCE</scope>
    <source>
        <strain evidence="1">PAVI-2017310195</strain>
    </source>
</reference>
<organism evidence="1 2">
    <name type="scientific">Cutibacterium avidum</name>
    <dbReference type="NCBI Taxonomy" id="33010"/>
    <lineage>
        <taxon>Bacteria</taxon>
        <taxon>Bacillati</taxon>
        <taxon>Actinomycetota</taxon>
        <taxon>Actinomycetes</taxon>
        <taxon>Propionibacteriales</taxon>
        <taxon>Propionibacteriaceae</taxon>
        <taxon>Cutibacterium</taxon>
    </lineage>
</organism>